<reference evidence="1 2" key="1">
    <citation type="submission" date="2017-04" db="EMBL/GenBank/DDBJ databases">
        <title>Kefir bacterial isolates.</title>
        <authorList>
            <person name="Kim Y."/>
            <person name="Blasche S."/>
            <person name="Patil K.R."/>
        </authorList>
    </citation>
    <scope>NUCLEOTIDE SEQUENCE [LARGE SCALE GENOMIC DNA]</scope>
    <source>
        <strain evidence="1 2">OG2</strain>
    </source>
</reference>
<dbReference type="InterPro" id="IPR053916">
    <property type="entry name" value="DUF6978"/>
</dbReference>
<accession>A0A269YBQ5</accession>
<protein>
    <submittedName>
        <fullName evidence="1">Uncharacterized protein</fullName>
    </submittedName>
</protein>
<sequence length="142" mass="16742">MENDRYVELHQLPKVTNKSKLYCALPGEQQIYYGHAVFNDKELFKVIQVRKGHIRKKDLTYVLMYKKSEVLLRIDLVGATHRGIPTPHVHIFDDEHDNGFLAIPLDKLEKYNLTEDIIESLQEFLKYNNFDINELSIEQKLI</sequence>
<organism evidence="1 2">
    <name type="scientific">Lentilactobacillus parakefiri</name>
    <dbReference type="NCBI Taxonomy" id="152332"/>
    <lineage>
        <taxon>Bacteria</taxon>
        <taxon>Bacillati</taxon>
        <taxon>Bacillota</taxon>
        <taxon>Bacilli</taxon>
        <taxon>Lactobacillales</taxon>
        <taxon>Lactobacillaceae</taxon>
        <taxon>Lentilactobacillus</taxon>
    </lineage>
</organism>
<name>A0A269YBQ5_9LACO</name>
<evidence type="ECO:0000313" key="1">
    <source>
        <dbReference type="EMBL" id="PAK82066.1"/>
    </source>
</evidence>
<comment type="caution">
    <text evidence="1">The sequence shown here is derived from an EMBL/GenBank/DDBJ whole genome shotgun (WGS) entry which is preliminary data.</text>
</comment>
<proteinExistence type="predicted"/>
<dbReference type="Proteomes" id="UP000216802">
    <property type="component" value="Unassembled WGS sequence"/>
</dbReference>
<dbReference type="AlphaFoldDB" id="A0A269YBQ5"/>
<dbReference type="RefSeq" id="WP_095354844.1">
    <property type="nucleotide sequence ID" value="NZ_NCXI01000053.1"/>
</dbReference>
<dbReference type="Pfam" id="PF22398">
    <property type="entry name" value="DUF6978"/>
    <property type="match status" value="1"/>
</dbReference>
<dbReference type="EMBL" id="NCXI01000053">
    <property type="protein sequence ID" value="PAK82066.1"/>
    <property type="molecule type" value="Genomic_DNA"/>
</dbReference>
<gene>
    <name evidence="1" type="ORF">B8W98_07660</name>
</gene>
<evidence type="ECO:0000313" key="2">
    <source>
        <dbReference type="Proteomes" id="UP000216802"/>
    </source>
</evidence>